<gene>
    <name evidence="1" type="ORF">ACFQHK_01225</name>
</gene>
<dbReference type="EMBL" id="JBHSXM010000001">
    <property type="protein sequence ID" value="MFC6835127.1"/>
    <property type="molecule type" value="Genomic_DNA"/>
</dbReference>
<accession>A0ABD5U8Q0</accession>
<sequence length="79" mass="8641">MATEFTDEQVGKRVVSQTGEEIGTVSSVSDGDLHVTVDGDVDDDLADELGWGGAVEQDTNRLEREYVADVEEESVRLRI</sequence>
<protein>
    <submittedName>
        <fullName evidence="1">PRC-barrel domain containing protein</fullName>
    </submittedName>
</protein>
<dbReference type="RefSeq" id="WP_304446835.1">
    <property type="nucleotide sequence ID" value="NZ_JARRAH010000001.1"/>
</dbReference>
<organism evidence="1 2">
    <name type="scientific">Halomarina ordinaria</name>
    <dbReference type="NCBI Taxonomy" id="3033939"/>
    <lineage>
        <taxon>Archaea</taxon>
        <taxon>Methanobacteriati</taxon>
        <taxon>Methanobacteriota</taxon>
        <taxon>Stenosarchaea group</taxon>
        <taxon>Halobacteria</taxon>
        <taxon>Halobacteriales</taxon>
        <taxon>Natronomonadaceae</taxon>
        <taxon>Halomarina</taxon>
    </lineage>
</organism>
<reference evidence="1 2" key="1">
    <citation type="journal article" date="2019" name="Int. J. Syst. Evol. Microbiol.">
        <title>The Global Catalogue of Microorganisms (GCM) 10K type strain sequencing project: providing services to taxonomists for standard genome sequencing and annotation.</title>
        <authorList>
            <consortium name="The Broad Institute Genomics Platform"/>
            <consortium name="The Broad Institute Genome Sequencing Center for Infectious Disease"/>
            <person name="Wu L."/>
            <person name="Ma J."/>
        </authorList>
    </citation>
    <scope>NUCLEOTIDE SEQUENCE [LARGE SCALE GENOMIC DNA]</scope>
    <source>
        <strain evidence="1 2">PSRA2</strain>
    </source>
</reference>
<dbReference type="AlphaFoldDB" id="A0ABD5U8Q0"/>
<evidence type="ECO:0000313" key="1">
    <source>
        <dbReference type="EMBL" id="MFC6835127.1"/>
    </source>
</evidence>
<dbReference type="Proteomes" id="UP001596406">
    <property type="component" value="Unassembled WGS sequence"/>
</dbReference>
<proteinExistence type="predicted"/>
<name>A0ABD5U8Q0_9EURY</name>
<evidence type="ECO:0000313" key="2">
    <source>
        <dbReference type="Proteomes" id="UP001596406"/>
    </source>
</evidence>
<keyword evidence="2" id="KW-1185">Reference proteome</keyword>
<comment type="caution">
    <text evidence="1">The sequence shown here is derived from an EMBL/GenBank/DDBJ whole genome shotgun (WGS) entry which is preliminary data.</text>
</comment>